<name>A0A7J7FFL3_DICBM</name>
<keyword evidence="9" id="KW-1133">Transmembrane helix</keyword>
<comment type="similarity">
    <text evidence="2">Belongs to the UDP-glycosyltransferase family.</text>
</comment>
<proteinExistence type="inferred from homology"/>
<keyword evidence="5" id="KW-0808">Transferase</keyword>
<evidence type="ECO:0000256" key="8">
    <source>
        <dbReference type="ARBA" id="ARBA00022824"/>
    </source>
</evidence>
<evidence type="ECO:0000256" key="1">
    <source>
        <dbReference type="ARBA" id="ARBA00004389"/>
    </source>
</evidence>
<evidence type="ECO:0000256" key="7">
    <source>
        <dbReference type="ARBA" id="ARBA00022729"/>
    </source>
</evidence>
<comment type="subcellular location">
    <subcellularLocation>
        <location evidence="1">Endoplasmic reticulum membrane</location>
        <topology evidence="1">Single-pass membrane protein</topology>
    </subcellularLocation>
</comment>
<evidence type="ECO:0000256" key="11">
    <source>
        <dbReference type="ARBA" id="ARBA00023180"/>
    </source>
</evidence>
<keyword evidence="8" id="KW-0256">Endoplasmic reticulum</keyword>
<evidence type="ECO:0000256" key="6">
    <source>
        <dbReference type="ARBA" id="ARBA00022692"/>
    </source>
</evidence>
<keyword evidence="4" id="KW-0328">Glycosyltransferase</keyword>
<evidence type="ECO:0000256" key="3">
    <source>
        <dbReference type="ARBA" id="ARBA00012544"/>
    </source>
</evidence>
<evidence type="ECO:0000256" key="4">
    <source>
        <dbReference type="ARBA" id="ARBA00022676"/>
    </source>
</evidence>
<accession>A0A7J7FFL3</accession>
<keyword evidence="7" id="KW-0732">Signal</keyword>
<gene>
    <name evidence="12" type="ORF">HPG69_001466</name>
</gene>
<dbReference type="SUPFAM" id="SSF53756">
    <property type="entry name" value="UDP-Glycosyltransferase/glycogen phosphorylase"/>
    <property type="match status" value="2"/>
</dbReference>
<dbReference type="InterPro" id="IPR002213">
    <property type="entry name" value="UDP_glucos_trans"/>
</dbReference>
<keyword evidence="11" id="KW-0325">Glycoprotein</keyword>
<dbReference type="PANTHER" id="PTHR48043">
    <property type="entry name" value="EG:EG0003.4 PROTEIN-RELATED"/>
    <property type="match status" value="1"/>
</dbReference>
<evidence type="ECO:0000256" key="9">
    <source>
        <dbReference type="ARBA" id="ARBA00022989"/>
    </source>
</evidence>
<dbReference type="PANTHER" id="PTHR48043:SF12">
    <property type="entry name" value="UDP-GLUCURONOSYLTRANSFERASE 2B4"/>
    <property type="match status" value="1"/>
</dbReference>
<evidence type="ECO:0000256" key="2">
    <source>
        <dbReference type="ARBA" id="ARBA00009995"/>
    </source>
</evidence>
<reference evidence="12 13" key="1">
    <citation type="journal article" date="2020" name="Mol. Biol. Evol.">
        <title>Interspecific Gene Flow and the Evolution of Specialization in Black and White Rhinoceros.</title>
        <authorList>
            <person name="Moodley Y."/>
            <person name="Westbury M.V."/>
            <person name="Russo I.M."/>
            <person name="Gopalakrishnan S."/>
            <person name="Rakotoarivelo A."/>
            <person name="Olsen R.A."/>
            <person name="Prost S."/>
            <person name="Tunstall T."/>
            <person name="Ryder O.A."/>
            <person name="Dalen L."/>
            <person name="Bruford M.W."/>
        </authorList>
    </citation>
    <scope>NUCLEOTIDE SEQUENCE [LARGE SCALE GENOMIC DNA]</scope>
    <source>
        <strain evidence="12">SBR-YM</strain>
        <tissue evidence="12">Skin</tissue>
    </source>
</reference>
<evidence type="ECO:0000256" key="5">
    <source>
        <dbReference type="ARBA" id="ARBA00022679"/>
    </source>
</evidence>
<evidence type="ECO:0000313" key="13">
    <source>
        <dbReference type="Proteomes" id="UP000551758"/>
    </source>
</evidence>
<sequence length="257" mass="29318">MAKRNSNLKKSIAFQKDVYEMDFSSAATAGCYFSSRSHRKVLVWPTEYSRWINMKTILDELVQRGHEVSVLTSTASILIDPNKPSAIKFEIYPTSLTKPDFEVNILDIFLTNARTFLGYSDCIKKLCKDMVLNKKLKTTRIKFQAFNEKKWGQFYIGVLVNVQNMTEERANVIASAIVQIPQKWVIWRFEGKKPDALGPNSQLYKQIPLNDLLDNIVHMKAGGAAVRLDLNTMSSTDLLNALKTILRECYDIIKNSP</sequence>
<keyword evidence="6" id="KW-0812">Transmembrane</keyword>
<keyword evidence="10" id="KW-0472">Membrane</keyword>
<organism evidence="12 13">
    <name type="scientific">Diceros bicornis minor</name>
    <name type="common">South-central black rhinoceros</name>
    <dbReference type="NCBI Taxonomy" id="77932"/>
    <lineage>
        <taxon>Eukaryota</taxon>
        <taxon>Metazoa</taxon>
        <taxon>Chordata</taxon>
        <taxon>Craniata</taxon>
        <taxon>Vertebrata</taxon>
        <taxon>Euteleostomi</taxon>
        <taxon>Mammalia</taxon>
        <taxon>Eutheria</taxon>
        <taxon>Laurasiatheria</taxon>
        <taxon>Perissodactyla</taxon>
        <taxon>Rhinocerotidae</taxon>
        <taxon>Diceros</taxon>
    </lineage>
</organism>
<comment type="caution">
    <text evidence="12">The sequence shown here is derived from an EMBL/GenBank/DDBJ whole genome shotgun (WGS) entry which is preliminary data.</text>
</comment>
<dbReference type="Proteomes" id="UP000551758">
    <property type="component" value="Unassembled WGS sequence"/>
</dbReference>
<dbReference type="EC" id="2.4.1.17" evidence="3"/>
<dbReference type="AlphaFoldDB" id="A0A7J7FFL3"/>
<evidence type="ECO:0000256" key="10">
    <source>
        <dbReference type="ARBA" id="ARBA00023136"/>
    </source>
</evidence>
<evidence type="ECO:0000313" key="12">
    <source>
        <dbReference type="EMBL" id="KAF5926835.1"/>
    </source>
</evidence>
<dbReference type="InterPro" id="IPR050271">
    <property type="entry name" value="UDP-glycosyltransferase"/>
</dbReference>
<keyword evidence="13" id="KW-1185">Reference proteome</keyword>
<dbReference type="GO" id="GO:0015020">
    <property type="term" value="F:glucuronosyltransferase activity"/>
    <property type="evidence" value="ECO:0007669"/>
    <property type="project" value="UniProtKB-EC"/>
</dbReference>
<dbReference type="GO" id="GO:0005789">
    <property type="term" value="C:endoplasmic reticulum membrane"/>
    <property type="evidence" value="ECO:0007669"/>
    <property type="project" value="UniProtKB-SubCell"/>
</dbReference>
<dbReference type="EMBL" id="JACDTQ010000745">
    <property type="protein sequence ID" value="KAF5926835.1"/>
    <property type="molecule type" value="Genomic_DNA"/>
</dbReference>
<dbReference type="Pfam" id="PF00201">
    <property type="entry name" value="UDPGT"/>
    <property type="match status" value="3"/>
</dbReference>
<protein>
    <recommendedName>
        <fullName evidence="3">glucuronosyltransferase</fullName>
        <ecNumber evidence="3">2.4.1.17</ecNumber>
    </recommendedName>
</protein>